<dbReference type="PANTHER" id="PTHR43211:SF1">
    <property type="entry name" value="BLL6422 PROTEIN"/>
    <property type="match status" value="1"/>
</dbReference>
<dbReference type="Proteomes" id="UP000662986">
    <property type="component" value="Chromosome"/>
</dbReference>
<dbReference type="SUPFAM" id="SSF56529">
    <property type="entry name" value="FAH"/>
    <property type="match status" value="1"/>
</dbReference>
<proteinExistence type="predicted"/>
<organism evidence="3 5">
    <name type="scientific">Rhodococcus pseudokoreensis</name>
    <dbReference type="NCBI Taxonomy" id="2811421"/>
    <lineage>
        <taxon>Bacteria</taxon>
        <taxon>Bacillati</taxon>
        <taxon>Actinomycetota</taxon>
        <taxon>Actinomycetes</taxon>
        <taxon>Mycobacteriales</taxon>
        <taxon>Nocardiaceae</taxon>
        <taxon>Rhodococcus</taxon>
    </lineage>
</organism>
<keyword evidence="3" id="KW-0378">Hydrolase</keyword>
<geneLocation type="plasmid" evidence="2 5">
    <name>unnamed3</name>
</geneLocation>
<sequence>MKFVTYISPSTGSTAVGVVQDDQIVGDPASATLLELVQTSDLVIAGERILQAHNETIPLTEARMQAPIAAPPSFRDCMTFEGHVVNCNKWLDRPVPEVWYEQPTFYFSNPQAIVGPNDEVPIAPGSSMFDFELEIAAVVGRTGANLTPEQAEDRIAGYMVLCDWSARDVQMHEMTGSLGPVKGKDTVTSTGPYLVTPDELADRRRNLGYDLTARVSVNGSVIGEGNWADTYWSFADVIAYASRGTRVVPGDVIGGGTLPTCCLFEHLGLDTTSSRWLTPGDTVVLEVERLGRIETTVVTGPEVVPVPPRGSRLAAR</sequence>
<reference evidence="3 5" key="1">
    <citation type="journal article" date="2021" name="Microbiol. Resour. Announc.">
        <title>Complete Genome Sequences of Two Rhodococcus sp. Strains with Large and Linear Chromosomes, Isolated from Apple Rhizosphere.</title>
        <authorList>
            <person name="Benning S."/>
            <person name="Brugnone N."/>
            <person name="Siani R."/>
            <person name="Kublik S."/>
            <person name="Schloter M."/>
            <person name="Rad V."/>
        </authorList>
    </citation>
    <scope>NUCLEOTIDE SEQUENCE [LARGE SCALE GENOMIC DNA]</scope>
    <source>
        <strain evidence="3 5">R79</strain>
        <plasmid evidence="2 5">unnamed3</plasmid>
    </source>
</reference>
<evidence type="ECO:0000313" key="2">
    <source>
        <dbReference type="EMBL" id="QSE87800.1"/>
    </source>
</evidence>
<keyword evidence="5" id="KW-1185">Reference proteome</keyword>
<evidence type="ECO:0000313" key="3">
    <source>
        <dbReference type="EMBL" id="QSE88104.1"/>
    </source>
</evidence>
<dbReference type="EMBL" id="CP070616">
    <property type="protein sequence ID" value="QSE87800.1"/>
    <property type="molecule type" value="Genomic_DNA"/>
</dbReference>
<accession>A0A974ZS12</accession>
<dbReference type="Gene3D" id="3.90.850.10">
    <property type="entry name" value="Fumarylacetoacetase-like, C-terminal domain"/>
    <property type="match status" value="1"/>
</dbReference>
<dbReference type="InterPro" id="IPR011234">
    <property type="entry name" value="Fumarylacetoacetase-like_C"/>
</dbReference>
<dbReference type="GO" id="GO:0016787">
    <property type="term" value="F:hydrolase activity"/>
    <property type="evidence" value="ECO:0007669"/>
    <property type="project" value="UniProtKB-KW"/>
</dbReference>
<evidence type="ECO:0000313" key="5">
    <source>
        <dbReference type="Proteomes" id="UP000662986"/>
    </source>
</evidence>
<gene>
    <name evidence="2" type="ORF">JWS13_03795</name>
    <name evidence="3" type="ORF">JWS13_05400</name>
    <name evidence="4" type="ORF">JWS13_45115</name>
</gene>
<keyword evidence="2" id="KW-0614">Plasmid</keyword>
<dbReference type="RefSeq" id="WP_206004566.1">
    <property type="nucleotide sequence ID" value="NZ_CP070616.1"/>
</dbReference>
<dbReference type="InterPro" id="IPR036663">
    <property type="entry name" value="Fumarylacetoacetase_C_sf"/>
</dbReference>
<name>A0A974ZS12_9NOCA</name>
<evidence type="ECO:0000259" key="1">
    <source>
        <dbReference type="Pfam" id="PF01557"/>
    </source>
</evidence>
<evidence type="ECO:0000313" key="4">
    <source>
        <dbReference type="EMBL" id="QSE95276.1"/>
    </source>
</evidence>
<dbReference type="EMBL" id="CP070619">
    <property type="protein sequence ID" value="QSE88104.1"/>
    <property type="molecule type" value="Genomic_DNA"/>
</dbReference>
<protein>
    <submittedName>
        <fullName evidence="3">Fumarylacetoacetate hydrolase family protein</fullName>
    </submittedName>
</protein>
<feature type="domain" description="Fumarylacetoacetase-like C-terminal" evidence="1">
    <location>
        <begin position="79"/>
        <end position="298"/>
    </location>
</feature>
<dbReference type="PANTHER" id="PTHR43211">
    <property type="entry name" value="FUMARYLACETOACETATE HYDROLASE"/>
    <property type="match status" value="1"/>
</dbReference>
<dbReference type="Pfam" id="PF01557">
    <property type="entry name" value="FAA_hydrolase"/>
    <property type="match status" value="1"/>
</dbReference>
<dbReference type="EMBL" id="CP070619">
    <property type="protein sequence ID" value="QSE95276.1"/>
    <property type="molecule type" value="Genomic_DNA"/>
</dbReference>
<dbReference type="Proteomes" id="UP000662986">
    <property type="component" value="Plasmid unnamed3"/>
</dbReference>
<reference evidence="3 5" key="2">
    <citation type="journal article" date="2022" name="Arch. Microbiol.">
        <title>Rhodococcus pseudokoreensis sp. nov. isolated from the rhizosphere of young M26 apple rootstocks.</title>
        <authorList>
            <person name="Kampfer P."/>
            <person name="Glaeser S.P."/>
            <person name="Blom J."/>
            <person name="Wolf J."/>
            <person name="Benning S."/>
            <person name="Schloter M."/>
            <person name="Neumann-Schaal M."/>
        </authorList>
    </citation>
    <scope>NUCLEOTIDE SEQUENCE [LARGE SCALE GENOMIC DNA]</scope>
    <source>
        <strain evidence="3 5">R79</strain>
        <plasmid evidence="2 5">unnamed3</plasmid>
    </source>
</reference>